<protein>
    <recommendedName>
        <fullName evidence="2">CCHC-type domain-containing protein</fullName>
    </recommendedName>
</protein>
<proteinExistence type="predicted"/>
<dbReference type="AlphaFoldDB" id="A0AAV6IIZ6"/>
<dbReference type="Gene3D" id="4.10.60.10">
    <property type="entry name" value="Zinc finger, CCHC-type"/>
    <property type="match status" value="1"/>
</dbReference>
<dbReference type="Proteomes" id="UP000823749">
    <property type="component" value="Chromosome 10"/>
</dbReference>
<accession>A0AAV6IIZ6</accession>
<dbReference type="EMBL" id="JACTNZ010000010">
    <property type="protein sequence ID" value="KAG5528348.1"/>
    <property type="molecule type" value="Genomic_DNA"/>
</dbReference>
<sequence length="402" mass="45223">MDSPREGKFIIKPPIFDSSKYVACATTMFPGGNSVLSDSESTSNIFCEVETNQTSDGEDNYDTEAMALVMKSFKRSFKKKPDLGLATKLKQCEKERIDALHELDVLKRKHMNVENDMDSLIKTNKLLESRVANLQVELDKANATFKKLSAGSQVLDQILLSQKVASDRSGLGYEVKVFSKSKAEGKIVKPTEKQIALPKDIAKTTIKKIGNTNVFKQPTPTDARIQRGVSGKSTTKRAEVSSFKFKPTCHNCGVIGHIRPHCKKLHASCISNAPEKMNLRKHAQFVPTCHFCGMKGHIRPNCFKLHGYPIAHLNYCRINNNEGRHNYFDYDCDRTQKPRCRVISHEKNTNVMPKHAPKVVENFKKVKIRSIWVRKTDLRTCVDFSSNPLDATGSFRGVGLVF</sequence>
<reference evidence="3" key="1">
    <citation type="submission" date="2020-08" db="EMBL/GenBank/DDBJ databases">
        <title>Plant Genome Project.</title>
        <authorList>
            <person name="Zhang R.-G."/>
        </authorList>
    </citation>
    <scope>NUCLEOTIDE SEQUENCE</scope>
    <source>
        <strain evidence="3">WSP0</strain>
        <tissue evidence="3">Leaf</tissue>
    </source>
</reference>
<keyword evidence="1" id="KW-0175">Coiled coil</keyword>
<comment type="caution">
    <text evidence="3">The sequence shown here is derived from an EMBL/GenBank/DDBJ whole genome shotgun (WGS) entry which is preliminary data.</text>
</comment>
<evidence type="ECO:0000259" key="2">
    <source>
        <dbReference type="SMART" id="SM00343"/>
    </source>
</evidence>
<dbReference type="SMART" id="SM00343">
    <property type="entry name" value="ZnF_C2HC"/>
    <property type="match status" value="2"/>
</dbReference>
<keyword evidence="4" id="KW-1185">Reference proteome</keyword>
<feature type="coiled-coil region" evidence="1">
    <location>
        <begin position="89"/>
        <end position="144"/>
    </location>
</feature>
<dbReference type="GO" id="GO:0008270">
    <property type="term" value="F:zinc ion binding"/>
    <property type="evidence" value="ECO:0007669"/>
    <property type="project" value="InterPro"/>
</dbReference>
<evidence type="ECO:0000313" key="3">
    <source>
        <dbReference type="EMBL" id="KAG5528348.1"/>
    </source>
</evidence>
<name>A0AAV6IIZ6_9ERIC</name>
<gene>
    <name evidence="3" type="ORF">RHGRI_029128</name>
</gene>
<feature type="domain" description="CCHC-type" evidence="2">
    <location>
        <begin position="248"/>
        <end position="264"/>
    </location>
</feature>
<dbReference type="InterPro" id="IPR001878">
    <property type="entry name" value="Znf_CCHC"/>
</dbReference>
<organism evidence="3 4">
    <name type="scientific">Rhododendron griersonianum</name>
    <dbReference type="NCBI Taxonomy" id="479676"/>
    <lineage>
        <taxon>Eukaryota</taxon>
        <taxon>Viridiplantae</taxon>
        <taxon>Streptophyta</taxon>
        <taxon>Embryophyta</taxon>
        <taxon>Tracheophyta</taxon>
        <taxon>Spermatophyta</taxon>
        <taxon>Magnoliopsida</taxon>
        <taxon>eudicotyledons</taxon>
        <taxon>Gunneridae</taxon>
        <taxon>Pentapetalae</taxon>
        <taxon>asterids</taxon>
        <taxon>Ericales</taxon>
        <taxon>Ericaceae</taxon>
        <taxon>Ericoideae</taxon>
        <taxon>Rhodoreae</taxon>
        <taxon>Rhododendron</taxon>
    </lineage>
</organism>
<dbReference type="GO" id="GO:0003676">
    <property type="term" value="F:nucleic acid binding"/>
    <property type="evidence" value="ECO:0007669"/>
    <property type="project" value="InterPro"/>
</dbReference>
<evidence type="ECO:0000313" key="4">
    <source>
        <dbReference type="Proteomes" id="UP000823749"/>
    </source>
</evidence>
<feature type="domain" description="CCHC-type" evidence="2">
    <location>
        <begin position="288"/>
        <end position="304"/>
    </location>
</feature>
<evidence type="ECO:0000256" key="1">
    <source>
        <dbReference type="SAM" id="Coils"/>
    </source>
</evidence>